<proteinExistence type="predicted"/>
<dbReference type="AlphaFoldDB" id="A0A919RK05"/>
<feature type="region of interest" description="Disordered" evidence="1">
    <location>
        <begin position="112"/>
        <end position="171"/>
    </location>
</feature>
<evidence type="ECO:0008006" key="4">
    <source>
        <dbReference type="Google" id="ProtNLM"/>
    </source>
</evidence>
<protein>
    <recommendedName>
        <fullName evidence="4">Zinc-binding dehydrogenase</fullName>
    </recommendedName>
</protein>
<keyword evidence="3" id="KW-1185">Reference proteome</keyword>
<dbReference type="Proteomes" id="UP000606172">
    <property type="component" value="Unassembled WGS sequence"/>
</dbReference>
<organism evidence="2 3">
    <name type="scientific">Sinosporangium siamense</name>
    <dbReference type="NCBI Taxonomy" id="1367973"/>
    <lineage>
        <taxon>Bacteria</taxon>
        <taxon>Bacillati</taxon>
        <taxon>Actinomycetota</taxon>
        <taxon>Actinomycetes</taxon>
        <taxon>Streptosporangiales</taxon>
        <taxon>Streptosporangiaceae</taxon>
        <taxon>Sinosporangium</taxon>
    </lineage>
</organism>
<sequence>MGGNLLAEAFGALEDGGVALSIGWASREPIVIDFEEERMKGVLKRLEPFTVAAPFGLDLAYLIHLLEKGELDPQIGWRGPWERVDEAIDALLGRRVQGKAVLDLILRDPADPISSSRGGPSPLGDGGIGSGRAAKARACPGLSGEHIGDRRSTRTLHRGQRSCPMIGKSSF</sequence>
<evidence type="ECO:0000313" key="3">
    <source>
        <dbReference type="Proteomes" id="UP000606172"/>
    </source>
</evidence>
<reference evidence="2" key="1">
    <citation type="submission" date="2021-01" db="EMBL/GenBank/DDBJ databases">
        <title>Whole genome shotgun sequence of Sinosporangium siamense NBRC 109515.</title>
        <authorList>
            <person name="Komaki H."/>
            <person name="Tamura T."/>
        </authorList>
    </citation>
    <scope>NUCLEOTIDE SEQUENCE</scope>
    <source>
        <strain evidence="2">NBRC 109515</strain>
    </source>
</reference>
<dbReference type="Pfam" id="PF13602">
    <property type="entry name" value="ADH_zinc_N_2"/>
    <property type="match status" value="1"/>
</dbReference>
<evidence type="ECO:0000256" key="1">
    <source>
        <dbReference type="SAM" id="MobiDB-lite"/>
    </source>
</evidence>
<gene>
    <name evidence="2" type="ORF">Ssi02_54190</name>
</gene>
<feature type="compositionally biased region" description="Low complexity" evidence="1">
    <location>
        <begin position="112"/>
        <end position="123"/>
    </location>
</feature>
<dbReference type="Gene3D" id="3.90.180.10">
    <property type="entry name" value="Medium-chain alcohol dehydrogenases, catalytic domain"/>
    <property type="match status" value="1"/>
</dbReference>
<evidence type="ECO:0000313" key="2">
    <source>
        <dbReference type="EMBL" id="GII95188.1"/>
    </source>
</evidence>
<name>A0A919RK05_9ACTN</name>
<dbReference type="Gene3D" id="3.40.50.720">
    <property type="entry name" value="NAD(P)-binding Rossmann-like Domain"/>
    <property type="match status" value="1"/>
</dbReference>
<comment type="caution">
    <text evidence="2">The sequence shown here is derived from an EMBL/GenBank/DDBJ whole genome shotgun (WGS) entry which is preliminary data.</text>
</comment>
<dbReference type="EMBL" id="BOOW01000034">
    <property type="protein sequence ID" value="GII95188.1"/>
    <property type="molecule type" value="Genomic_DNA"/>
</dbReference>
<accession>A0A919RK05</accession>